<dbReference type="InterPro" id="IPR024520">
    <property type="entry name" value="DUF3558"/>
</dbReference>
<keyword evidence="2" id="KW-1185">Reference proteome</keyword>
<dbReference type="Pfam" id="PF12079">
    <property type="entry name" value="DUF3558"/>
    <property type="match status" value="1"/>
</dbReference>
<name>A0A7W9PAQ7_9NOCA</name>
<gene>
    <name evidence="1" type="ORF">BJY24_001357</name>
</gene>
<dbReference type="AlphaFoldDB" id="A0A7W9PAQ7"/>
<evidence type="ECO:0000313" key="1">
    <source>
        <dbReference type="EMBL" id="MBB5912490.1"/>
    </source>
</evidence>
<dbReference type="EMBL" id="JACHIT010000001">
    <property type="protein sequence ID" value="MBB5912490.1"/>
    <property type="molecule type" value="Genomic_DNA"/>
</dbReference>
<protein>
    <recommendedName>
        <fullName evidence="3">DUF3558 domain-containing protein</fullName>
    </recommendedName>
</protein>
<dbReference type="RefSeq" id="WP_157185620.1">
    <property type="nucleotide sequence ID" value="NZ_JACHIT010000001.1"/>
</dbReference>
<dbReference type="Proteomes" id="UP000540412">
    <property type="component" value="Unassembled WGS sequence"/>
</dbReference>
<comment type="caution">
    <text evidence="1">The sequence shown here is derived from an EMBL/GenBank/DDBJ whole genome shotgun (WGS) entry which is preliminary data.</text>
</comment>
<sequence>MDNNSTDKTPTTSAAPALFDPCTALPDDALRAAGVDPATKQIGAAGVHQSGWEICGWDAPQYSITVYSSARTVADYEKRPDYGDFKDVTFAGRAGRQFRSHGGTDDLGCEVVFPTAQGTIQISLLNSAVLDNLPSPCTLLPETAAALVPYLPK</sequence>
<accession>A0A7W9PAQ7</accession>
<evidence type="ECO:0008006" key="3">
    <source>
        <dbReference type="Google" id="ProtNLM"/>
    </source>
</evidence>
<organism evidence="1 2">
    <name type="scientific">Nocardia transvalensis</name>
    <dbReference type="NCBI Taxonomy" id="37333"/>
    <lineage>
        <taxon>Bacteria</taxon>
        <taxon>Bacillati</taxon>
        <taxon>Actinomycetota</taxon>
        <taxon>Actinomycetes</taxon>
        <taxon>Mycobacteriales</taxon>
        <taxon>Nocardiaceae</taxon>
        <taxon>Nocardia</taxon>
    </lineage>
</organism>
<evidence type="ECO:0000313" key="2">
    <source>
        <dbReference type="Proteomes" id="UP000540412"/>
    </source>
</evidence>
<reference evidence="1 2" key="1">
    <citation type="submission" date="2020-08" db="EMBL/GenBank/DDBJ databases">
        <title>Sequencing the genomes of 1000 actinobacteria strains.</title>
        <authorList>
            <person name="Klenk H.-P."/>
        </authorList>
    </citation>
    <scope>NUCLEOTIDE SEQUENCE [LARGE SCALE GENOMIC DNA]</scope>
    <source>
        <strain evidence="1 2">DSM 43582</strain>
    </source>
</reference>
<proteinExistence type="predicted"/>